<name>A0A067TBS5_GALM3</name>
<evidence type="ECO:0000313" key="8">
    <source>
        <dbReference type="EMBL" id="KDR80591.1"/>
    </source>
</evidence>
<reference evidence="9" key="1">
    <citation type="journal article" date="2014" name="Proc. Natl. Acad. Sci. U.S.A.">
        <title>Extensive sampling of basidiomycete genomes demonstrates inadequacy of the white-rot/brown-rot paradigm for wood decay fungi.</title>
        <authorList>
            <person name="Riley R."/>
            <person name="Salamov A.A."/>
            <person name="Brown D.W."/>
            <person name="Nagy L.G."/>
            <person name="Floudas D."/>
            <person name="Held B.W."/>
            <person name="Levasseur A."/>
            <person name="Lombard V."/>
            <person name="Morin E."/>
            <person name="Otillar R."/>
            <person name="Lindquist E.A."/>
            <person name="Sun H."/>
            <person name="LaButti K.M."/>
            <person name="Schmutz J."/>
            <person name="Jabbour D."/>
            <person name="Luo H."/>
            <person name="Baker S.E."/>
            <person name="Pisabarro A.G."/>
            <person name="Walton J.D."/>
            <person name="Blanchette R.A."/>
            <person name="Henrissat B."/>
            <person name="Martin F."/>
            <person name="Cullen D."/>
            <person name="Hibbett D.S."/>
            <person name="Grigoriev I.V."/>
        </authorList>
    </citation>
    <scope>NUCLEOTIDE SEQUENCE [LARGE SCALE GENOMIC DNA]</scope>
    <source>
        <strain evidence="9">CBS 339.88</strain>
    </source>
</reference>
<evidence type="ECO:0000256" key="3">
    <source>
        <dbReference type="ARBA" id="ARBA00022912"/>
    </source>
</evidence>
<dbReference type="PROSITE" id="PS00383">
    <property type="entry name" value="TYR_PHOSPHATASE_1"/>
    <property type="match status" value="1"/>
</dbReference>
<dbReference type="CDD" id="cd14498">
    <property type="entry name" value="DSP"/>
    <property type="match status" value="1"/>
</dbReference>
<comment type="catalytic activity">
    <reaction evidence="4">
        <text>O-phospho-L-seryl-[protein] + H2O = L-seryl-[protein] + phosphate</text>
        <dbReference type="Rhea" id="RHEA:20629"/>
        <dbReference type="Rhea" id="RHEA-COMP:9863"/>
        <dbReference type="Rhea" id="RHEA-COMP:11604"/>
        <dbReference type="ChEBI" id="CHEBI:15377"/>
        <dbReference type="ChEBI" id="CHEBI:29999"/>
        <dbReference type="ChEBI" id="CHEBI:43474"/>
        <dbReference type="ChEBI" id="CHEBI:83421"/>
        <dbReference type="EC" id="3.1.3.16"/>
    </reaction>
</comment>
<dbReference type="OrthoDB" id="2017893at2759"/>
<dbReference type="InterPro" id="IPR000340">
    <property type="entry name" value="Dual-sp_phosphatase_cat-dom"/>
</dbReference>
<keyword evidence="2" id="KW-0378">Hydrolase</keyword>
<organism evidence="8 9">
    <name type="scientific">Galerina marginata (strain CBS 339.88)</name>
    <dbReference type="NCBI Taxonomy" id="685588"/>
    <lineage>
        <taxon>Eukaryota</taxon>
        <taxon>Fungi</taxon>
        <taxon>Dikarya</taxon>
        <taxon>Basidiomycota</taxon>
        <taxon>Agaricomycotina</taxon>
        <taxon>Agaricomycetes</taxon>
        <taxon>Agaricomycetidae</taxon>
        <taxon>Agaricales</taxon>
        <taxon>Agaricineae</taxon>
        <taxon>Strophariaceae</taxon>
        <taxon>Galerina</taxon>
    </lineage>
</organism>
<feature type="domain" description="Tyrosine-protein phosphatase" evidence="6">
    <location>
        <begin position="30"/>
        <end position="175"/>
    </location>
</feature>
<evidence type="ECO:0000256" key="2">
    <source>
        <dbReference type="ARBA" id="ARBA00022801"/>
    </source>
</evidence>
<dbReference type="Proteomes" id="UP000027222">
    <property type="component" value="Unassembled WGS sequence"/>
</dbReference>
<keyword evidence="9" id="KW-1185">Reference proteome</keyword>
<dbReference type="HOGENOM" id="CLU_027074_9_0_1"/>
<dbReference type="SMART" id="SM00195">
    <property type="entry name" value="DSPc"/>
    <property type="match status" value="1"/>
</dbReference>
<dbReference type="GO" id="GO:0004722">
    <property type="term" value="F:protein serine/threonine phosphatase activity"/>
    <property type="evidence" value="ECO:0007669"/>
    <property type="project" value="UniProtKB-EC"/>
</dbReference>
<dbReference type="Pfam" id="PF00782">
    <property type="entry name" value="DSPc"/>
    <property type="match status" value="1"/>
</dbReference>
<accession>A0A067TBS5</accession>
<feature type="domain" description="Tyrosine specific protein phosphatases" evidence="7">
    <location>
        <begin position="90"/>
        <end position="153"/>
    </location>
</feature>
<evidence type="ECO:0000256" key="1">
    <source>
        <dbReference type="ARBA" id="ARBA00008601"/>
    </source>
</evidence>
<evidence type="ECO:0000259" key="7">
    <source>
        <dbReference type="PROSITE" id="PS50056"/>
    </source>
</evidence>
<dbReference type="STRING" id="685588.A0A067TBS5"/>
<evidence type="ECO:0000256" key="5">
    <source>
        <dbReference type="ARBA" id="ARBA00048336"/>
    </source>
</evidence>
<evidence type="ECO:0000256" key="4">
    <source>
        <dbReference type="ARBA" id="ARBA00047761"/>
    </source>
</evidence>
<proteinExistence type="inferred from homology"/>
<protein>
    <submittedName>
        <fullName evidence="8">Uncharacterized protein</fullName>
    </submittedName>
</protein>
<dbReference type="PROSITE" id="PS50056">
    <property type="entry name" value="TYR_PHOSPHATASE_2"/>
    <property type="match status" value="1"/>
</dbReference>
<dbReference type="GO" id="GO:0005829">
    <property type="term" value="C:cytosol"/>
    <property type="evidence" value="ECO:0007669"/>
    <property type="project" value="TreeGrafter"/>
</dbReference>
<dbReference type="Gene3D" id="3.90.190.10">
    <property type="entry name" value="Protein tyrosine phosphatase superfamily"/>
    <property type="match status" value="1"/>
</dbReference>
<evidence type="ECO:0000259" key="6">
    <source>
        <dbReference type="PROSITE" id="PS50054"/>
    </source>
</evidence>
<dbReference type="GO" id="GO:0004725">
    <property type="term" value="F:protein tyrosine phosphatase activity"/>
    <property type="evidence" value="ECO:0007669"/>
    <property type="project" value="TreeGrafter"/>
</dbReference>
<dbReference type="InterPro" id="IPR029021">
    <property type="entry name" value="Prot-tyrosine_phosphatase-like"/>
</dbReference>
<dbReference type="GO" id="GO:0007165">
    <property type="term" value="P:signal transduction"/>
    <property type="evidence" value="ECO:0007669"/>
    <property type="project" value="TreeGrafter"/>
</dbReference>
<keyword evidence="3" id="KW-0904">Protein phosphatase</keyword>
<gene>
    <name evidence="8" type="ORF">GALMADRAFT_240917</name>
</gene>
<dbReference type="PROSITE" id="PS50054">
    <property type="entry name" value="TYR_PHOSPHATASE_DUAL"/>
    <property type="match status" value="1"/>
</dbReference>
<comment type="catalytic activity">
    <reaction evidence="5">
        <text>O-phospho-L-threonyl-[protein] + H2O = L-threonyl-[protein] + phosphate</text>
        <dbReference type="Rhea" id="RHEA:47004"/>
        <dbReference type="Rhea" id="RHEA-COMP:11060"/>
        <dbReference type="Rhea" id="RHEA-COMP:11605"/>
        <dbReference type="ChEBI" id="CHEBI:15377"/>
        <dbReference type="ChEBI" id="CHEBI:30013"/>
        <dbReference type="ChEBI" id="CHEBI:43474"/>
        <dbReference type="ChEBI" id="CHEBI:61977"/>
        <dbReference type="EC" id="3.1.3.16"/>
    </reaction>
</comment>
<sequence length="212" mass="23242">MLSFPAQNWEKALAPAKASLKGSSSGYGRVASRIVSRLYLSDLWTATNSEKLSDLGITHVISVLEAKPTLPGFISEERRLHLCIADVAESDILQHLDTTTAFIRKALEENEVNKVLVHCAQGISRSATVVCAYLVATTDMTAAASIEYIQSIRGIVCPNIGFRKQLDQYATRYVKLKPQPPPMTLPDVFKLGGGIAARIRKLKNTDKAEKRS</sequence>
<evidence type="ECO:0000313" key="9">
    <source>
        <dbReference type="Proteomes" id="UP000027222"/>
    </source>
</evidence>
<dbReference type="PANTHER" id="PTHR45948:SF2">
    <property type="entry name" value="DUAL SPECIFICITY PROTEIN PHOSPHATASE"/>
    <property type="match status" value="1"/>
</dbReference>
<dbReference type="InterPro" id="IPR016130">
    <property type="entry name" value="Tyr_Pase_AS"/>
</dbReference>
<dbReference type="InterPro" id="IPR000387">
    <property type="entry name" value="Tyr_Pase_dom"/>
</dbReference>
<dbReference type="EMBL" id="KL142371">
    <property type="protein sequence ID" value="KDR80591.1"/>
    <property type="molecule type" value="Genomic_DNA"/>
</dbReference>
<dbReference type="SUPFAM" id="SSF52799">
    <property type="entry name" value="(Phosphotyrosine protein) phosphatases II"/>
    <property type="match status" value="1"/>
</dbReference>
<dbReference type="PANTHER" id="PTHR45948">
    <property type="entry name" value="DUAL SPECIFICITY PROTEIN PHOSPHATASE DDB_G0269404-RELATED"/>
    <property type="match status" value="1"/>
</dbReference>
<dbReference type="AlphaFoldDB" id="A0A067TBS5"/>
<dbReference type="InterPro" id="IPR020422">
    <property type="entry name" value="TYR_PHOSPHATASE_DUAL_dom"/>
</dbReference>
<comment type="similarity">
    <text evidence="1">Belongs to the protein-tyrosine phosphatase family. Non-receptor class dual specificity subfamily.</text>
</comment>